<evidence type="ECO:0000313" key="12">
    <source>
        <dbReference type="Proteomes" id="UP000594263"/>
    </source>
</evidence>
<feature type="domain" description="Peptidase A1" evidence="10">
    <location>
        <begin position="45"/>
        <end position="149"/>
    </location>
</feature>
<keyword evidence="6" id="KW-1133">Transmembrane helix</keyword>
<dbReference type="InterPro" id="IPR032861">
    <property type="entry name" value="TAXi_N"/>
</dbReference>
<dbReference type="InterPro" id="IPR001461">
    <property type="entry name" value="Aspartic_peptidase_A1"/>
</dbReference>
<dbReference type="InterPro" id="IPR033121">
    <property type="entry name" value="PEPTIDASE_A1"/>
</dbReference>
<evidence type="ECO:0000313" key="11">
    <source>
        <dbReference type="EnsemblPlants" id="Kaladp0005s0020.1.v1.1"/>
    </source>
</evidence>
<dbReference type="PANTHER" id="PTHR13683:SF375">
    <property type="entry name" value="PEPTIDASE A1 DOMAIN-CONTAINING PROTEIN"/>
    <property type="match status" value="1"/>
</dbReference>
<evidence type="ECO:0000259" key="10">
    <source>
        <dbReference type="PROSITE" id="PS51767"/>
    </source>
</evidence>
<dbReference type="Gene3D" id="2.40.70.10">
    <property type="entry name" value="Acid Proteases"/>
    <property type="match status" value="1"/>
</dbReference>
<evidence type="ECO:0000256" key="7">
    <source>
        <dbReference type="ARBA" id="ARBA00023136"/>
    </source>
</evidence>
<sequence>MIMGRVVQAFIILSTIFICGQATDSYMPDNIIIFPLFASDGPWMYFTNVTLGSPPQQLSLLVDTGSDLLWVNCPSETSSFQLRMSYYNLSESVTGSTAPCVNGTLPCDYSIYYSDGSATSGFFVRDVLHYHASLTNSSKTALSPNVIFG</sequence>
<proteinExistence type="inferred from homology"/>
<dbReference type="GO" id="GO:0004190">
    <property type="term" value="F:aspartic-type endopeptidase activity"/>
    <property type="evidence" value="ECO:0007669"/>
    <property type="project" value="InterPro"/>
</dbReference>
<protein>
    <recommendedName>
        <fullName evidence="10">Peptidase A1 domain-containing protein</fullName>
    </recommendedName>
</protein>
<dbReference type="Gramene" id="Kaladp0005s0020.1.v1.1">
    <property type="protein sequence ID" value="Kaladp0005s0020.1.v1.1"/>
    <property type="gene ID" value="Kaladp0005s0020.v1.1"/>
</dbReference>
<dbReference type="Pfam" id="PF14543">
    <property type="entry name" value="TAXi_N"/>
    <property type="match status" value="1"/>
</dbReference>
<keyword evidence="7" id="KW-0472">Membrane</keyword>
<dbReference type="Proteomes" id="UP000594263">
    <property type="component" value="Unplaced"/>
</dbReference>
<dbReference type="PROSITE" id="PS51767">
    <property type="entry name" value="PEPTIDASE_A1"/>
    <property type="match status" value="1"/>
</dbReference>
<organism evidence="11 12">
    <name type="scientific">Kalanchoe fedtschenkoi</name>
    <name type="common">Lavender scallops</name>
    <name type="synonym">South American air plant</name>
    <dbReference type="NCBI Taxonomy" id="63787"/>
    <lineage>
        <taxon>Eukaryota</taxon>
        <taxon>Viridiplantae</taxon>
        <taxon>Streptophyta</taxon>
        <taxon>Embryophyta</taxon>
        <taxon>Tracheophyta</taxon>
        <taxon>Spermatophyta</taxon>
        <taxon>Magnoliopsida</taxon>
        <taxon>eudicotyledons</taxon>
        <taxon>Gunneridae</taxon>
        <taxon>Pentapetalae</taxon>
        <taxon>Saxifragales</taxon>
        <taxon>Crassulaceae</taxon>
        <taxon>Kalanchoe</taxon>
    </lineage>
</organism>
<dbReference type="InterPro" id="IPR021109">
    <property type="entry name" value="Peptidase_aspartic_dom_sf"/>
</dbReference>
<feature type="chain" id="PRO_5029902787" description="Peptidase A1 domain-containing protein" evidence="9">
    <location>
        <begin position="23"/>
        <end position="149"/>
    </location>
</feature>
<evidence type="ECO:0000256" key="3">
    <source>
        <dbReference type="ARBA" id="ARBA00022692"/>
    </source>
</evidence>
<dbReference type="EnsemblPlants" id="Kaladp0005s0020.1.v1.1">
    <property type="protein sequence ID" value="Kaladp0005s0020.1.v1.1"/>
    <property type="gene ID" value="Kaladp0005s0020.v1.1"/>
</dbReference>
<comment type="subcellular location">
    <subcellularLocation>
        <location evidence="8">Endomembrane system</location>
        <topology evidence="8">Single-pass type I membrane protein</topology>
    </subcellularLocation>
</comment>
<dbReference type="AlphaFoldDB" id="A0A7N0RA69"/>
<dbReference type="GO" id="GO:0006508">
    <property type="term" value="P:proteolysis"/>
    <property type="evidence" value="ECO:0007669"/>
    <property type="project" value="UniProtKB-KW"/>
</dbReference>
<evidence type="ECO:0000256" key="6">
    <source>
        <dbReference type="ARBA" id="ARBA00022989"/>
    </source>
</evidence>
<evidence type="ECO:0000256" key="5">
    <source>
        <dbReference type="ARBA" id="ARBA00022801"/>
    </source>
</evidence>
<dbReference type="InterPro" id="IPR001969">
    <property type="entry name" value="Aspartic_peptidase_AS"/>
</dbReference>
<keyword evidence="12" id="KW-1185">Reference proteome</keyword>
<evidence type="ECO:0000256" key="1">
    <source>
        <dbReference type="ARBA" id="ARBA00007447"/>
    </source>
</evidence>
<dbReference type="PROSITE" id="PS00141">
    <property type="entry name" value="ASP_PROTEASE"/>
    <property type="match status" value="1"/>
</dbReference>
<evidence type="ECO:0000256" key="2">
    <source>
        <dbReference type="ARBA" id="ARBA00022670"/>
    </source>
</evidence>
<evidence type="ECO:0000256" key="8">
    <source>
        <dbReference type="ARBA" id="ARBA00046288"/>
    </source>
</evidence>
<reference evidence="11" key="1">
    <citation type="submission" date="2021-01" db="UniProtKB">
        <authorList>
            <consortium name="EnsemblPlants"/>
        </authorList>
    </citation>
    <scope>IDENTIFICATION</scope>
</reference>
<keyword evidence="2" id="KW-0645">Protease</keyword>
<keyword evidence="4 9" id="KW-0732">Signal</keyword>
<evidence type="ECO:0000256" key="4">
    <source>
        <dbReference type="ARBA" id="ARBA00022729"/>
    </source>
</evidence>
<name>A0A7N0RA69_KALFE</name>
<keyword evidence="3" id="KW-0812">Transmembrane</keyword>
<comment type="similarity">
    <text evidence="1">Belongs to the peptidase A1 family.</text>
</comment>
<keyword evidence="5" id="KW-0378">Hydrolase</keyword>
<evidence type="ECO:0000256" key="9">
    <source>
        <dbReference type="SAM" id="SignalP"/>
    </source>
</evidence>
<dbReference type="GO" id="GO:0012505">
    <property type="term" value="C:endomembrane system"/>
    <property type="evidence" value="ECO:0007669"/>
    <property type="project" value="UniProtKB-SubCell"/>
</dbReference>
<accession>A0A7N0RA69</accession>
<dbReference type="PANTHER" id="PTHR13683">
    <property type="entry name" value="ASPARTYL PROTEASES"/>
    <property type="match status" value="1"/>
</dbReference>
<feature type="signal peptide" evidence="9">
    <location>
        <begin position="1"/>
        <end position="22"/>
    </location>
</feature>
<dbReference type="SUPFAM" id="SSF50630">
    <property type="entry name" value="Acid proteases"/>
    <property type="match status" value="1"/>
</dbReference>